<dbReference type="AlphaFoldDB" id="A0A248TGS3"/>
<accession>A0A248TGS3</accession>
<feature type="transmembrane region" description="Helical" evidence="1">
    <location>
        <begin position="131"/>
        <end position="148"/>
    </location>
</feature>
<gene>
    <name evidence="2" type="ORF">CKF48_08755</name>
</gene>
<proteinExistence type="predicted"/>
<feature type="transmembrane region" description="Helical" evidence="1">
    <location>
        <begin position="213"/>
        <end position="234"/>
    </location>
</feature>
<feature type="transmembrane region" description="Helical" evidence="1">
    <location>
        <begin position="160"/>
        <end position="177"/>
    </location>
</feature>
<keyword evidence="1" id="KW-0472">Membrane</keyword>
<evidence type="ECO:0000256" key="1">
    <source>
        <dbReference type="SAM" id="Phobius"/>
    </source>
</evidence>
<evidence type="ECO:0000313" key="2">
    <source>
        <dbReference type="EMBL" id="ASV67408.1"/>
    </source>
</evidence>
<dbReference type="OrthoDB" id="21325at2"/>
<feature type="transmembrane region" description="Helical" evidence="1">
    <location>
        <begin position="33"/>
        <end position="50"/>
    </location>
</feature>
<keyword evidence="1" id="KW-1133">Transmembrane helix</keyword>
<protein>
    <recommendedName>
        <fullName evidence="4">Zinc permease</fullName>
    </recommendedName>
</protein>
<feature type="transmembrane region" description="Helical" evidence="1">
    <location>
        <begin position="6"/>
        <end position="26"/>
    </location>
</feature>
<feature type="transmembrane region" description="Helical" evidence="1">
    <location>
        <begin position="70"/>
        <end position="88"/>
    </location>
</feature>
<sequence length="236" mass="26372">MTIESIIIGVILIFIQLFALRIIKWLPMKEQKILSLSGGVAIAYVFVYILPSMHEEQDKLGGTLAIDSELYFLGLIGLIVYYSVYKFAKSTKAQKMNQNAAYFVQATFFAIYTFMVSYIVFSSDVHSGEALFYGLAIGLHFIGISYHIGKENEDIHHQYGRFLFAIATLIGAIAGSMGPTTGLFVHSIIAFSSGAMIFNVISKELPEEDYAHLPTFLLASLLYSLILFTLKTVFNW</sequence>
<reference evidence="2 3" key="1">
    <citation type="submission" date="2017-08" db="EMBL/GenBank/DDBJ databases">
        <title>Complete Genome Sequence of Bacillus kochii Oregon-R-modENCODE STRAIN BDGP4, isolated from Drosophila melanogaster gut.</title>
        <authorList>
            <person name="Wan K.H."/>
            <person name="Yu C."/>
            <person name="Park S."/>
            <person name="Hammonds A.S."/>
            <person name="Booth B.W."/>
            <person name="Celniker S.E."/>
        </authorList>
    </citation>
    <scope>NUCLEOTIDE SEQUENCE [LARGE SCALE GENOMIC DNA]</scope>
    <source>
        <strain evidence="2 3">BDGP4</strain>
    </source>
</reference>
<evidence type="ECO:0008006" key="4">
    <source>
        <dbReference type="Google" id="ProtNLM"/>
    </source>
</evidence>
<dbReference type="KEGG" id="bko:CKF48_08755"/>
<keyword evidence="3" id="KW-1185">Reference proteome</keyword>
<organism evidence="2 3">
    <name type="scientific">Cytobacillus kochii</name>
    <dbReference type="NCBI Taxonomy" id="859143"/>
    <lineage>
        <taxon>Bacteria</taxon>
        <taxon>Bacillati</taxon>
        <taxon>Bacillota</taxon>
        <taxon>Bacilli</taxon>
        <taxon>Bacillales</taxon>
        <taxon>Bacillaceae</taxon>
        <taxon>Cytobacillus</taxon>
    </lineage>
</organism>
<dbReference type="EMBL" id="CP022983">
    <property type="protein sequence ID" value="ASV67408.1"/>
    <property type="molecule type" value="Genomic_DNA"/>
</dbReference>
<evidence type="ECO:0000313" key="3">
    <source>
        <dbReference type="Proteomes" id="UP000215137"/>
    </source>
</evidence>
<feature type="transmembrane region" description="Helical" evidence="1">
    <location>
        <begin position="100"/>
        <end position="119"/>
    </location>
</feature>
<dbReference type="RefSeq" id="WP_095370982.1">
    <property type="nucleotide sequence ID" value="NZ_CP022983.1"/>
</dbReference>
<dbReference type="Proteomes" id="UP000215137">
    <property type="component" value="Chromosome"/>
</dbReference>
<keyword evidence="1" id="KW-0812">Transmembrane</keyword>
<name>A0A248TGS3_9BACI</name>